<keyword evidence="1" id="KW-0479">Metal-binding</keyword>
<dbReference type="EMBL" id="RGMI01000231">
    <property type="protein sequence ID" value="NCU50913.1"/>
    <property type="molecule type" value="Genomic_DNA"/>
</dbReference>
<dbReference type="SUPFAM" id="SSF56281">
    <property type="entry name" value="Metallo-hydrolase/oxidoreductase"/>
    <property type="match status" value="1"/>
</dbReference>
<feature type="domain" description="Ribonuclease J C-terminal" evidence="5">
    <location>
        <begin position="198"/>
        <end position="296"/>
    </location>
</feature>
<evidence type="ECO:0000259" key="5">
    <source>
        <dbReference type="Pfam" id="PF17770"/>
    </source>
</evidence>
<sequence>LVGRSMNRIYQLARQCNYLQDIKVPIDVRDAKKIPKNKMVFLCTGSQGEQRAALARIANGTHPDLHLEKDDNVIFSSRIIPGNEKRLFKIFNDFSKNDINVLSEENSMIHVSGHPAREDLKKMYSWVKPKILIPVHGEQRHMAEHISFAKEMGVKFPVKVSNGEILRLAPGEPEVVDKVTWGRVYLDGKVLIDNDSPVLKERRNMAANGYMEITVLISKNGQIKNNPIVTLKGIPLIEEDASEIEYDLEDVVMDTCKTFNLNNSKQEKNLIDTLKGNCRKLINDKSGKKPLVNINLVRL</sequence>
<reference evidence="7" key="1">
    <citation type="submission" date="2018-10" db="EMBL/GenBank/DDBJ databases">
        <title>Iterative Subtractive Binning of Freshwater Chronoseries Metagenomes Recovers Nearly Complete Genomes from over Four Hundred Novel Species.</title>
        <authorList>
            <person name="Rodriguez-R L.M."/>
            <person name="Tsementzi D."/>
            <person name="Luo C."/>
            <person name="Konstantinidis K.T."/>
        </authorList>
    </citation>
    <scope>NUCLEOTIDE SEQUENCE</scope>
    <source>
        <strain evidence="7">WB8_1A_003</strain>
    </source>
</reference>
<evidence type="ECO:0000256" key="1">
    <source>
        <dbReference type="ARBA" id="ARBA00022723"/>
    </source>
</evidence>
<evidence type="ECO:0000256" key="3">
    <source>
        <dbReference type="ARBA" id="ARBA00022833"/>
    </source>
</evidence>
<protein>
    <submittedName>
        <fullName evidence="7">Ribonuclease J</fullName>
    </submittedName>
</protein>
<keyword evidence="2" id="KW-0378">Hydrolase</keyword>
<organism evidence="7 8">
    <name type="scientific">Candidatus Fonsibacter lacus</name>
    <dbReference type="NCBI Taxonomy" id="2576439"/>
    <lineage>
        <taxon>Bacteria</taxon>
        <taxon>Pseudomonadati</taxon>
        <taxon>Pseudomonadota</taxon>
        <taxon>Alphaproteobacteria</taxon>
        <taxon>Candidatus Pelagibacterales</taxon>
        <taxon>Candidatus Pelagibacterales incertae sedis</taxon>
        <taxon>Candidatus Fonsibacter</taxon>
    </lineage>
</organism>
<evidence type="ECO:0000313" key="8">
    <source>
        <dbReference type="Proteomes" id="UP000699985"/>
    </source>
</evidence>
<dbReference type="Proteomes" id="UP000699985">
    <property type="component" value="Unassembled WGS sequence"/>
</dbReference>
<dbReference type="PANTHER" id="PTHR43694">
    <property type="entry name" value="RIBONUCLEASE J"/>
    <property type="match status" value="1"/>
</dbReference>
<evidence type="ECO:0000313" key="7">
    <source>
        <dbReference type="EMBL" id="NCU50913.1"/>
    </source>
</evidence>
<dbReference type="Pfam" id="PF22505">
    <property type="entry name" value="RNase_J_b_CASP"/>
    <property type="match status" value="1"/>
</dbReference>
<dbReference type="InterPro" id="IPR055132">
    <property type="entry name" value="RNase_J_b_CASP"/>
</dbReference>
<name>A0A966LXJ9_9PROT</name>
<dbReference type="InterPro" id="IPR036866">
    <property type="entry name" value="RibonucZ/Hydroxyglut_hydro"/>
</dbReference>
<dbReference type="InterPro" id="IPR041636">
    <property type="entry name" value="RNase_J_C"/>
</dbReference>
<evidence type="ECO:0000259" key="4">
    <source>
        <dbReference type="Pfam" id="PF07521"/>
    </source>
</evidence>
<feature type="domain" description="Zn-dependent metallo-hydrolase RNA specificity" evidence="4">
    <location>
        <begin position="107"/>
        <end position="153"/>
    </location>
</feature>
<dbReference type="PANTHER" id="PTHR43694:SF1">
    <property type="entry name" value="RIBONUCLEASE J"/>
    <property type="match status" value="1"/>
</dbReference>
<dbReference type="GO" id="GO:0046872">
    <property type="term" value="F:metal ion binding"/>
    <property type="evidence" value="ECO:0007669"/>
    <property type="project" value="UniProtKB-KW"/>
</dbReference>
<accession>A0A966LXJ9</accession>
<dbReference type="Gene3D" id="3.40.50.10710">
    <property type="entry name" value="Metallo-hydrolase/oxidoreductase"/>
    <property type="match status" value="1"/>
</dbReference>
<gene>
    <name evidence="7" type="ORF">EBX29_04000</name>
</gene>
<proteinExistence type="predicted"/>
<dbReference type="Gene3D" id="3.10.20.580">
    <property type="match status" value="1"/>
</dbReference>
<keyword evidence="3" id="KW-0862">Zinc</keyword>
<feature type="domain" description="Ribonuclease J beta-CASP" evidence="6">
    <location>
        <begin position="2"/>
        <end position="93"/>
    </location>
</feature>
<dbReference type="AlphaFoldDB" id="A0A966LXJ9"/>
<evidence type="ECO:0000259" key="6">
    <source>
        <dbReference type="Pfam" id="PF22505"/>
    </source>
</evidence>
<feature type="non-terminal residue" evidence="7">
    <location>
        <position position="1"/>
    </location>
</feature>
<dbReference type="InterPro" id="IPR011108">
    <property type="entry name" value="RMMBL"/>
</dbReference>
<evidence type="ECO:0000256" key="2">
    <source>
        <dbReference type="ARBA" id="ARBA00022801"/>
    </source>
</evidence>
<dbReference type="Pfam" id="PF17770">
    <property type="entry name" value="RNase_J_C"/>
    <property type="match status" value="1"/>
</dbReference>
<dbReference type="InterPro" id="IPR042173">
    <property type="entry name" value="RNase_J_2"/>
</dbReference>
<dbReference type="GO" id="GO:0016787">
    <property type="term" value="F:hydrolase activity"/>
    <property type="evidence" value="ECO:0007669"/>
    <property type="project" value="UniProtKB-KW"/>
</dbReference>
<comment type="caution">
    <text evidence="7">The sequence shown here is derived from an EMBL/GenBank/DDBJ whole genome shotgun (WGS) entry which is preliminary data.</text>
</comment>
<dbReference type="Pfam" id="PF07521">
    <property type="entry name" value="RMMBL"/>
    <property type="match status" value="1"/>
</dbReference>